<comment type="caution">
    <text evidence="6">The sequence shown here is derived from an EMBL/GenBank/DDBJ whole genome shotgun (WGS) entry which is preliminary data.</text>
</comment>
<dbReference type="EMBL" id="MLJW01005053">
    <property type="protein sequence ID" value="OIQ68876.1"/>
    <property type="molecule type" value="Genomic_DNA"/>
</dbReference>
<protein>
    <recommendedName>
        <fullName evidence="3">Large ribosomal RNA subunit accumulation protein YceD</fullName>
    </recommendedName>
    <alternativeName>
        <fullName evidence="5">23S rRNA accumulation protein YceD</fullName>
    </alternativeName>
</protein>
<evidence type="ECO:0000256" key="5">
    <source>
        <dbReference type="ARBA" id="ARBA00031841"/>
    </source>
</evidence>
<dbReference type="InterPro" id="IPR003772">
    <property type="entry name" value="YceD"/>
</dbReference>
<name>A0A1J5PMQ8_9ZZZZ</name>
<keyword evidence="4" id="KW-0690">Ribosome biogenesis</keyword>
<evidence type="ECO:0000256" key="2">
    <source>
        <dbReference type="ARBA" id="ARBA00010740"/>
    </source>
</evidence>
<reference evidence="6" key="1">
    <citation type="submission" date="2016-10" db="EMBL/GenBank/DDBJ databases">
        <title>Sequence of Gallionella enrichment culture.</title>
        <authorList>
            <person name="Poehlein A."/>
            <person name="Muehling M."/>
            <person name="Daniel R."/>
        </authorList>
    </citation>
    <scope>NUCLEOTIDE SEQUENCE</scope>
</reference>
<evidence type="ECO:0000256" key="3">
    <source>
        <dbReference type="ARBA" id="ARBA00015716"/>
    </source>
</evidence>
<dbReference type="PANTHER" id="PTHR38099:SF1">
    <property type="entry name" value="LARGE RIBOSOMAL RNA SUBUNIT ACCUMULATION PROTEIN YCED"/>
    <property type="match status" value="1"/>
</dbReference>
<evidence type="ECO:0000313" key="6">
    <source>
        <dbReference type="EMBL" id="OIQ68876.1"/>
    </source>
</evidence>
<dbReference type="GO" id="GO:0042254">
    <property type="term" value="P:ribosome biogenesis"/>
    <property type="evidence" value="ECO:0007669"/>
    <property type="project" value="UniProtKB-KW"/>
</dbReference>
<evidence type="ECO:0000256" key="1">
    <source>
        <dbReference type="ARBA" id="ARBA00002868"/>
    </source>
</evidence>
<dbReference type="AlphaFoldDB" id="A0A1J5PMQ8"/>
<dbReference type="PANTHER" id="PTHR38099">
    <property type="entry name" value="LARGE RIBOSOMAL RNA SUBUNIT ACCUMULATION PROTEIN YCED"/>
    <property type="match status" value="1"/>
</dbReference>
<accession>A0A1J5PMQ8</accession>
<dbReference type="Pfam" id="PF02620">
    <property type="entry name" value="YceD"/>
    <property type="match status" value="1"/>
</dbReference>
<dbReference type="GO" id="GO:0005829">
    <property type="term" value="C:cytosol"/>
    <property type="evidence" value="ECO:0007669"/>
    <property type="project" value="TreeGrafter"/>
</dbReference>
<gene>
    <name evidence="6" type="ORF">GALL_495280</name>
</gene>
<organism evidence="6">
    <name type="scientific">mine drainage metagenome</name>
    <dbReference type="NCBI Taxonomy" id="410659"/>
    <lineage>
        <taxon>unclassified sequences</taxon>
        <taxon>metagenomes</taxon>
        <taxon>ecological metagenomes</taxon>
    </lineage>
</organism>
<sequence length="195" mass="21436">MQPAHPASRSSAGALARPPHALGLFDFARAGGDIGGRVSLSVFTRLRDGLATTEGEPVTWSLRGWLRERQGARQQPMVTLEIRADLPLVCQRCLQAMTHPVVDTADFRLVLAEPELTQDELDAEDDALPAEHPVDVLDLIEDQLILALPIVPMHAQCPQLLQGSTVSHQDNEPELPQRENPFANLRQLLKNAKPD</sequence>
<comment type="similarity">
    <text evidence="2">Belongs to the DUF177 domain family.</text>
</comment>
<comment type="function">
    <text evidence="1">Plays a role in synthesis, processing and/or stability of 23S rRNA.</text>
</comment>
<dbReference type="InterPro" id="IPR039255">
    <property type="entry name" value="YceD_bac"/>
</dbReference>
<evidence type="ECO:0000256" key="4">
    <source>
        <dbReference type="ARBA" id="ARBA00022517"/>
    </source>
</evidence>
<proteinExistence type="inferred from homology"/>